<evidence type="ECO:0000313" key="5">
    <source>
        <dbReference type="WBParaSite" id="HPLM_0001292301-mRNA-1"/>
    </source>
</evidence>
<evidence type="ECO:0000256" key="2">
    <source>
        <dbReference type="SAM" id="Phobius"/>
    </source>
</evidence>
<evidence type="ECO:0000313" key="4">
    <source>
        <dbReference type="Proteomes" id="UP000268014"/>
    </source>
</evidence>
<dbReference type="EMBL" id="UZAF01018018">
    <property type="protein sequence ID" value="VDO47143.1"/>
    <property type="molecule type" value="Genomic_DNA"/>
</dbReference>
<keyword evidence="2" id="KW-0472">Membrane</keyword>
<accession>A0A0N4WNP3</accession>
<protein>
    <submittedName>
        <fullName evidence="3 5">Uncharacterized protein</fullName>
    </submittedName>
</protein>
<name>A0A0N4WNP3_HAEPC</name>
<dbReference type="WBParaSite" id="HPLM_0001292301-mRNA-1">
    <property type="protein sequence ID" value="HPLM_0001292301-mRNA-1"/>
    <property type="gene ID" value="HPLM_0001292301"/>
</dbReference>
<dbReference type="Proteomes" id="UP000268014">
    <property type="component" value="Unassembled WGS sequence"/>
</dbReference>
<feature type="transmembrane region" description="Helical" evidence="2">
    <location>
        <begin position="12"/>
        <end position="31"/>
    </location>
</feature>
<feature type="region of interest" description="Disordered" evidence="1">
    <location>
        <begin position="77"/>
        <end position="98"/>
    </location>
</feature>
<gene>
    <name evidence="3" type="ORF">HPLM_LOCUS12915</name>
</gene>
<keyword evidence="2" id="KW-0812">Transmembrane</keyword>
<feature type="region of interest" description="Disordered" evidence="1">
    <location>
        <begin position="39"/>
        <end position="61"/>
    </location>
</feature>
<proteinExistence type="predicted"/>
<sequence length="112" mass="12066">MSGRFLEVHLLAIALPGWLAVAVLLTPLVLFTCNRKSNDKTWPERQKASGGGERSSSEVVDGDIEMTRAELKISDSVRDVRPPVKSGSSQQGKFESASSTELIVVPLGKAKT</sequence>
<feature type="compositionally biased region" description="Polar residues" evidence="1">
    <location>
        <begin position="86"/>
        <end position="98"/>
    </location>
</feature>
<dbReference type="OrthoDB" id="10390065at2759"/>
<keyword evidence="4" id="KW-1185">Reference proteome</keyword>
<dbReference type="AlphaFoldDB" id="A0A0N4WNP3"/>
<keyword evidence="2" id="KW-1133">Transmembrane helix</keyword>
<organism evidence="5">
    <name type="scientific">Haemonchus placei</name>
    <name type="common">Barber's pole worm</name>
    <dbReference type="NCBI Taxonomy" id="6290"/>
    <lineage>
        <taxon>Eukaryota</taxon>
        <taxon>Metazoa</taxon>
        <taxon>Ecdysozoa</taxon>
        <taxon>Nematoda</taxon>
        <taxon>Chromadorea</taxon>
        <taxon>Rhabditida</taxon>
        <taxon>Rhabditina</taxon>
        <taxon>Rhabditomorpha</taxon>
        <taxon>Strongyloidea</taxon>
        <taxon>Trichostrongylidae</taxon>
        <taxon>Haemonchus</taxon>
    </lineage>
</organism>
<evidence type="ECO:0000256" key="1">
    <source>
        <dbReference type="SAM" id="MobiDB-lite"/>
    </source>
</evidence>
<reference evidence="3 4" key="2">
    <citation type="submission" date="2018-11" db="EMBL/GenBank/DDBJ databases">
        <authorList>
            <consortium name="Pathogen Informatics"/>
        </authorList>
    </citation>
    <scope>NUCLEOTIDE SEQUENCE [LARGE SCALE GENOMIC DNA]</scope>
    <source>
        <strain evidence="3 4">MHpl1</strain>
    </source>
</reference>
<reference evidence="5" key="1">
    <citation type="submission" date="2017-02" db="UniProtKB">
        <authorList>
            <consortium name="WormBaseParasite"/>
        </authorList>
    </citation>
    <scope>IDENTIFICATION</scope>
</reference>
<dbReference type="OMA" id="TWPERQK"/>
<evidence type="ECO:0000313" key="3">
    <source>
        <dbReference type="EMBL" id="VDO47143.1"/>
    </source>
</evidence>